<evidence type="ECO:0000313" key="2">
    <source>
        <dbReference type="Proteomes" id="UP000054217"/>
    </source>
</evidence>
<organism evidence="1 2">
    <name type="scientific">Pisolithus tinctorius Marx 270</name>
    <dbReference type="NCBI Taxonomy" id="870435"/>
    <lineage>
        <taxon>Eukaryota</taxon>
        <taxon>Fungi</taxon>
        <taxon>Dikarya</taxon>
        <taxon>Basidiomycota</taxon>
        <taxon>Agaricomycotina</taxon>
        <taxon>Agaricomycetes</taxon>
        <taxon>Agaricomycetidae</taxon>
        <taxon>Boletales</taxon>
        <taxon>Sclerodermatineae</taxon>
        <taxon>Pisolithaceae</taxon>
        <taxon>Pisolithus</taxon>
    </lineage>
</organism>
<dbReference type="EMBL" id="KN831950">
    <property type="protein sequence ID" value="KIO11155.1"/>
    <property type="molecule type" value="Genomic_DNA"/>
</dbReference>
<evidence type="ECO:0000313" key="1">
    <source>
        <dbReference type="EMBL" id="KIO11155.1"/>
    </source>
</evidence>
<reference evidence="2" key="2">
    <citation type="submission" date="2015-01" db="EMBL/GenBank/DDBJ databases">
        <title>Evolutionary Origins and Diversification of the Mycorrhizal Mutualists.</title>
        <authorList>
            <consortium name="DOE Joint Genome Institute"/>
            <consortium name="Mycorrhizal Genomics Consortium"/>
            <person name="Kohler A."/>
            <person name="Kuo A."/>
            <person name="Nagy L.G."/>
            <person name="Floudas D."/>
            <person name="Copeland A."/>
            <person name="Barry K.W."/>
            <person name="Cichocki N."/>
            <person name="Veneault-Fourrey C."/>
            <person name="LaButti K."/>
            <person name="Lindquist E.A."/>
            <person name="Lipzen A."/>
            <person name="Lundell T."/>
            <person name="Morin E."/>
            <person name="Murat C."/>
            <person name="Riley R."/>
            <person name="Ohm R."/>
            <person name="Sun H."/>
            <person name="Tunlid A."/>
            <person name="Henrissat B."/>
            <person name="Grigoriev I.V."/>
            <person name="Hibbett D.S."/>
            <person name="Martin F."/>
        </authorList>
    </citation>
    <scope>NUCLEOTIDE SEQUENCE [LARGE SCALE GENOMIC DNA]</scope>
    <source>
        <strain evidence="2">Marx 270</strain>
    </source>
</reference>
<proteinExistence type="predicted"/>
<dbReference type="OrthoDB" id="3267098at2759"/>
<dbReference type="Proteomes" id="UP000054217">
    <property type="component" value="Unassembled WGS sequence"/>
</dbReference>
<dbReference type="InParanoid" id="A0A0C3PBR3"/>
<feature type="non-terminal residue" evidence="1">
    <location>
        <position position="1"/>
    </location>
</feature>
<sequence length="103" mass="11780">HFKSGWTVHCLPCISYYPHDDLTNAFGFVDPNDVICGVHIIPAFHWGRTTSLLPPSIAHHKSKNNEDWDWYYVNIFVDHDMFMCFQGSAVGHKTAREATSCLL</sequence>
<feature type="non-terminal residue" evidence="1">
    <location>
        <position position="103"/>
    </location>
</feature>
<protein>
    <submittedName>
        <fullName evidence="1">Uncharacterized protein</fullName>
    </submittedName>
</protein>
<gene>
    <name evidence="1" type="ORF">M404DRAFT_40698</name>
</gene>
<name>A0A0C3PBR3_PISTI</name>
<reference evidence="1 2" key="1">
    <citation type="submission" date="2014-04" db="EMBL/GenBank/DDBJ databases">
        <authorList>
            <consortium name="DOE Joint Genome Institute"/>
            <person name="Kuo A."/>
            <person name="Kohler A."/>
            <person name="Costa M.D."/>
            <person name="Nagy L.G."/>
            <person name="Floudas D."/>
            <person name="Copeland A."/>
            <person name="Barry K.W."/>
            <person name="Cichocki N."/>
            <person name="Veneault-Fourrey C."/>
            <person name="LaButti K."/>
            <person name="Lindquist E.A."/>
            <person name="Lipzen A."/>
            <person name="Lundell T."/>
            <person name="Morin E."/>
            <person name="Murat C."/>
            <person name="Sun H."/>
            <person name="Tunlid A."/>
            <person name="Henrissat B."/>
            <person name="Grigoriev I.V."/>
            <person name="Hibbett D.S."/>
            <person name="Martin F."/>
            <person name="Nordberg H.P."/>
            <person name="Cantor M.N."/>
            <person name="Hua S.X."/>
        </authorList>
    </citation>
    <scope>NUCLEOTIDE SEQUENCE [LARGE SCALE GENOMIC DNA]</scope>
    <source>
        <strain evidence="1 2">Marx 270</strain>
    </source>
</reference>
<keyword evidence="2" id="KW-1185">Reference proteome</keyword>
<accession>A0A0C3PBR3</accession>
<dbReference type="STRING" id="870435.A0A0C3PBR3"/>
<dbReference type="AlphaFoldDB" id="A0A0C3PBR3"/>
<dbReference type="HOGENOM" id="CLU_163769_0_0_1"/>